<proteinExistence type="predicted"/>
<dbReference type="GO" id="GO:0005198">
    <property type="term" value="F:structural molecule activity"/>
    <property type="evidence" value="ECO:0007669"/>
    <property type="project" value="InterPro"/>
</dbReference>
<keyword evidence="3" id="KW-1185">Reference proteome</keyword>
<accession>A0A367RYW5</accession>
<organism evidence="2 3">
    <name type="scientific">Nostoc minutum NIES-26</name>
    <dbReference type="NCBI Taxonomy" id="1844469"/>
    <lineage>
        <taxon>Bacteria</taxon>
        <taxon>Bacillati</taxon>
        <taxon>Cyanobacteriota</taxon>
        <taxon>Cyanophyceae</taxon>
        <taxon>Nostocales</taxon>
        <taxon>Nostocaceae</taxon>
        <taxon>Nostoc</taxon>
    </lineage>
</organism>
<dbReference type="PANTHER" id="PTHR38009:SF1">
    <property type="entry name" value="CONSERVED HYPOTHETICAL PHAGE TAIL PROTEIN"/>
    <property type="match status" value="1"/>
</dbReference>
<evidence type="ECO:0008006" key="4">
    <source>
        <dbReference type="Google" id="ProtNLM"/>
    </source>
</evidence>
<dbReference type="InterPro" id="IPR010667">
    <property type="entry name" value="Phage_T4_Gp19"/>
</dbReference>
<feature type="region of interest" description="Disordered" evidence="1">
    <location>
        <begin position="29"/>
        <end position="64"/>
    </location>
</feature>
<dbReference type="InterPro" id="IPR011747">
    <property type="entry name" value="CHP02241"/>
</dbReference>
<gene>
    <name evidence="2" type="ORF">A6770_36585</name>
</gene>
<reference evidence="2" key="1">
    <citation type="submission" date="2016-04" db="EMBL/GenBank/DDBJ databases">
        <authorList>
            <person name="Tabuchi Yagui T.R."/>
        </authorList>
    </citation>
    <scope>NUCLEOTIDE SEQUENCE [LARGE SCALE GENOMIC DNA]</scope>
    <source>
        <strain evidence="2">NIES-26</strain>
    </source>
</reference>
<evidence type="ECO:0000313" key="2">
    <source>
        <dbReference type="EMBL" id="RCJ41011.1"/>
    </source>
</evidence>
<name>A0A367RYW5_9NOSO</name>
<dbReference type="EMBL" id="LXQD01000029">
    <property type="protein sequence ID" value="RCJ41011.1"/>
    <property type="molecule type" value="Genomic_DNA"/>
</dbReference>
<evidence type="ECO:0000313" key="3">
    <source>
        <dbReference type="Proteomes" id="UP000252107"/>
    </source>
</evidence>
<comment type="caution">
    <text evidence="2">The sequence shown here is derived from an EMBL/GenBank/DDBJ whole genome shotgun (WGS) entry which is preliminary data.</text>
</comment>
<dbReference type="PANTHER" id="PTHR38009">
    <property type="entry name" value="CONSERVED HYPOTHETICAL PHAGE TAIL PROTEIN"/>
    <property type="match status" value="1"/>
</dbReference>
<dbReference type="Proteomes" id="UP000252107">
    <property type="component" value="Unassembled WGS sequence"/>
</dbReference>
<dbReference type="Pfam" id="PF06841">
    <property type="entry name" value="Phage_T4_gp19"/>
    <property type="match status" value="1"/>
</dbReference>
<evidence type="ECO:0000256" key="1">
    <source>
        <dbReference type="SAM" id="MobiDB-lite"/>
    </source>
</evidence>
<protein>
    <recommendedName>
        <fullName evidence="4">Phage tail protein</fullName>
    </recommendedName>
</protein>
<dbReference type="AlphaFoldDB" id="A0A367RYW5"/>
<sequence length="152" mass="16657">MPGQDYIECSSFTFSAGSKIKDLPVKEFSNMGMDAPPTDHVAGSGKNGEKTYQPKPTPVKPQNPTIVLAGCKDKSAYTWFNKVNPPTGKNPDWKGQLEDAKITAYADGKPVMEWQIKQCYPCKYSVSSMTSAGGELICETIELVAQEVTREQ</sequence>